<feature type="non-terminal residue" evidence="2">
    <location>
        <position position="1"/>
    </location>
</feature>
<dbReference type="EMBL" id="JBJKTR010000024">
    <property type="protein sequence ID" value="KAL3323230.1"/>
    <property type="molecule type" value="Genomic_DNA"/>
</dbReference>
<dbReference type="AlphaFoldDB" id="A0ABD2QUL4"/>
<reference evidence="2 3" key="1">
    <citation type="submission" date="2024-05" db="EMBL/GenBank/DDBJ databases">
        <title>De novo assembly of an allotetraploid wild potato.</title>
        <authorList>
            <person name="Hosaka A.J."/>
        </authorList>
    </citation>
    <scope>NUCLEOTIDE SEQUENCE [LARGE SCALE GENOMIC DNA]</scope>
    <source>
        <tissue evidence="2">Young leaves</tissue>
    </source>
</reference>
<feature type="region of interest" description="Disordered" evidence="1">
    <location>
        <begin position="103"/>
        <end position="123"/>
    </location>
</feature>
<protein>
    <submittedName>
        <fullName evidence="2">Uncharacterized protein</fullName>
    </submittedName>
</protein>
<dbReference type="Proteomes" id="UP001627284">
    <property type="component" value="Unassembled WGS sequence"/>
</dbReference>
<name>A0ABD2QUL4_9SOLN</name>
<keyword evidence="3" id="KW-1185">Reference proteome</keyword>
<gene>
    <name evidence="2" type="ORF">AABB24_040379</name>
</gene>
<accession>A0ABD2QUL4</accession>
<sequence length="186" mass="21115">KFLDSPFLKNTDPNIEGISETIQFLRGQCNIFQTLIVFFYSRENLRFSRNPKYSGLFDTVDTTFSGRKRFSDRQPETAVNFNCRRLDIGGSMDQFHQVNHSTALNPPKDGLPSTQSSNDAFKQMGSEGKMGAVHEEMKRVSRLPPSSAYATHRMRVLNKILQLLSIQRTTSQDEELELLFSGLSLG</sequence>
<comment type="caution">
    <text evidence="2">The sequence shown here is derived from an EMBL/GenBank/DDBJ whole genome shotgun (WGS) entry which is preliminary data.</text>
</comment>
<evidence type="ECO:0000313" key="3">
    <source>
        <dbReference type="Proteomes" id="UP001627284"/>
    </source>
</evidence>
<dbReference type="EMBL" id="JBJKTR010000024">
    <property type="protein sequence ID" value="KAL3323229.1"/>
    <property type="molecule type" value="Genomic_DNA"/>
</dbReference>
<organism evidence="2 3">
    <name type="scientific">Solanum stoloniferum</name>
    <dbReference type="NCBI Taxonomy" id="62892"/>
    <lineage>
        <taxon>Eukaryota</taxon>
        <taxon>Viridiplantae</taxon>
        <taxon>Streptophyta</taxon>
        <taxon>Embryophyta</taxon>
        <taxon>Tracheophyta</taxon>
        <taxon>Spermatophyta</taxon>
        <taxon>Magnoliopsida</taxon>
        <taxon>eudicotyledons</taxon>
        <taxon>Gunneridae</taxon>
        <taxon>Pentapetalae</taxon>
        <taxon>asterids</taxon>
        <taxon>lamiids</taxon>
        <taxon>Solanales</taxon>
        <taxon>Solanaceae</taxon>
        <taxon>Solanoideae</taxon>
        <taxon>Solaneae</taxon>
        <taxon>Solanum</taxon>
    </lineage>
</organism>
<evidence type="ECO:0000313" key="2">
    <source>
        <dbReference type="EMBL" id="KAL3323229.1"/>
    </source>
</evidence>
<evidence type="ECO:0000256" key="1">
    <source>
        <dbReference type="SAM" id="MobiDB-lite"/>
    </source>
</evidence>
<proteinExistence type="predicted"/>